<evidence type="ECO:0000256" key="1">
    <source>
        <dbReference type="SAM" id="MobiDB-lite"/>
    </source>
</evidence>
<keyword evidence="3" id="KW-1185">Reference proteome</keyword>
<sequence>MALRDFIALIDEKLHDVFVATAPDPSRARKPVLKAIERAKAQFEAGKQPRGDSKWWSANNNVVHFTPNIDGKPLDFGKRFNTIPAERFVQALDHLRDAVEKGELDEMITSEGSTRAKPVSAAAGKKRAGWSEERKAKFAATQAAKKAGKSA</sequence>
<accession>A0A4Q6YAB9</accession>
<gene>
    <name evidence="2" type="ORF">EWE75_01345</name>
</gene>
<comment type="caution">
    <text evidence="2">The sequence shown here is derived from an EMBL/GenBank/DDBJ whole genome shotgun (WGS) entry which is preliminary data.</text>
</comment>
<name>A0A4Q6YAB9_9SPHN</name>
<evidence type="ECO:0000313" key="3">
    <source>
        <dbReference type="Proteomes" id="UP000292085"/>
    </source>
</evidence>
<organism evidence="2 3">
    <name type="scientific">Sphingomonas populi</name>
    <dbReference type="NCBI Taxonomy" id="2484750"/>
    <lineage>
        <taxon>Bacteria</taxon>
        <taxon>Pseudomonadati</taxon>
        <taxon>Pseudomonadota</taxon>
        <taxon>Alphaproteobacteria</taxon>
        <taxon>Sphingomonadales</taxon>
        <taxon>Sphingomonadaceae</taxon>
        <taxon>Sphingomonas</taxon>
    </lineage>
</organism>
<reference evidence="2 3" key="1">
    <citation type="submission" date="2019-02" db="EMBL/GenBank/DDBJ databases">
        <authorList>
            <person name="Li Y."/>
        </authorList>
    </citation>
    <scope>NUCLEOTIDE SEQUENCE [LARGE SCALE GENOMIC DNA]</scope>
    <source>
        <strain evidence="2 3">3-7</strain>
    </source>
</reference>
<feature type="region of interest" description="Disordered" evidence="1">
    <location>
        <begin position="106"/>
        <end position="151"/>
    </location>
</feature>
<dbReference type="RefSeq" id="WP_130154880.1">
    <property type="nucleotide sequence ID" value="NZ_SGIS01000001.1"/>
</dbReference>
<protein>
    <submittedName>
        <fullName evidence="2">Uncharacterized protein</fullName>
    </submittedName>
</protein>
<proteinExistence type="predicted"/>
<dbReference type="OrthoDB" id="7562903at2"/>
<dbReference type="EMBL" id="SGIS01000001">
    <property type="protein sequence ID" value="RZF66526.1"/>
    <property type="molecule type" value="Genomic_DNA"/>
</dbReference>
<dbReference type="AlphaFoldDB" id="A0A4Q6YAB9"/>
<evidence type="ECO:0000313" key="2">
    <source>
        <dbReference type="EMBL" id="RZF66526.1"/>
    </source>
</evidence>
<dbReference type="Proteomes" id="UP000292085">
    <property type="component" value="Unassembled WGS sequence"/>
</dbReference>